<name>A0A382CKP5_9ZZZZ</name>
<reference evidence="1" key="1">
    <citation type="submission" date="2018-05" db="EMBL/GenBank/DDBJ databases">
        <authorList>
            <person name="Lanie J.A."/>
            <person name="Ng W.-L."/>
            <person name="Kazmierczak K.M."/>
            <person name="Andrzejewski T.M."/>
            <person name="Davidsen T.M."/>
            <person name="Wayne K.J."/>
            <person name="Tettelin H."/>
            <person name="Glass J.I."/>
            <person name="Rusch D."/>
            <person name="Podicherti R."/>
            <person name="Tsui H.-C.T."/>
            <person name="Winkler M.E."/>
        </authorList>
    </citation>
    <scope>NUCLEOTIDE SEQUENCE</scope>
</reference>
<organism evidence="1">
    <name type="scientific">marine metagenome</name>
    <dbReference type="NCBI Taxonomy" id="408172"/>
    <lineage>
        <taxon>unclassified sequences</taxon>
        <taxon>metagenomes</taxon>
        <taxon>ecological metagenomes</taxon>
    </lineage>
</organism>
<accession>A0A382CKP5</accession>
<dbReference type="EMBL" id="UINC01034682">
    <property type="protein sequence ID" value="SVB25907.1"/>
    <property type="molecule type" value="Genomic_DNA"/>
</dbReference>
<dbReference type="AlphaFoldDB" id="A0A382CKP5"/>
<proteinExistence type="predicted"/>
<evidence type="ECO:0000313" key="1">
    <source>
        <dbReference type="EMBL" id="SVB25907.1"/>
    </source>
</evidence>
<gene>
    <name evidence="1" type="ORF">METZ01_LOCUS178761</name>
</gene>
<sequence length="156" mass="17461">MRYLILVTVFLFLALQNMDRKETRIGITPDVVELTESAQYFDTPGMVFKAGIRKEKHGPVHVTVVPRSNGEMTVNLSTPLPISLTEMAGVARYVGMLKFGPESGAGITPERARIQSIDRYNGLGLRWHVGNDGFFYCIPIRQQNDPTFTTALMWLG</sequence>
<protein>
    <submittedName>
        <fullName evidence="1">Uncharacterized protein</fullName>
    </submittedName>
</protein>